<feature type="binding site" evidence="5">
    <location>
        <position position="111"/>
    </location>
    <ligand>
        <name>a divalent metal cation</name>
        <dbReference type="ChEBI" id="CHEBI:60240"/>
        <label>1</label>
    </ligand>
</feature>
<comment type="similarity">
    <text evidence="1">Belongs to the GTP cyclohydrolase I type 2/NIF3 family.</text>
</comment>
<dbReference type="SUPFAM" id="SSF102705">
    <property type="entry name" value="NIF3 (NGG1p interacting factor 3)-like"/>
    <property type="match status" value="1"/>
</dbReference>
<dbReference type="Proteomes" id="UP000471120">
    <property type="component" value="Unassembled WGS sequence"/>
</dbReference>
<feature type="binding site" evidence="5">
    <location>
        <position position="378"/>
    </location>
    <ligand>
        <name>a divalent metal cation</name>
        <dbReference type="ChEBI" id="CHEBI:60240"/>
        <label>1</label>
    </ligand>
</feature>
<evidence type="ECO:0000256" key="2">
    <source>
        <dbReference type="ARBA" id="ARBA00011643"/>
    </source>
</evidence>
<feature type="binding site" evidence="5">
    <location>
        <position position="112"/>
    </location>
    <ligand>
        <name>a divalent metal cation</name>
        <dbReference type="ChEBI" id="CHEBI:60240"/>
        <label>1</label>
    </ligand>
</feature>
<dbReference type="PANTHER" id="PTHR13799">
    <property type="entry name" value="NGG1 INTERACTING FACTOR 3"/>
    <property type="match status" value="1"/>
</dbReference>
<keyword evidence="4 5" id="KW-0479">Metal-binding</keyword>
<dbReference type="NCBIfam" id="TIGR00486">
    <property type="entry name" value="YbgI_SA1388"/>
    <property type="match status" value="1"/>
</dbReference>
<name>A0A6P2CI79_9NOCA</name>
<evidence type="ECO:0000256" key="4">
    <source>
        <dbReference type="ARBA" id="ARBA00022723"/>
    </source>
</evidence>
<dbReference type="InterPro" id="IPR036069">
    <property type="entry name" value="DUF34/NIF3_sf"/>
</dbReference>
<sequence>MGAGAECSVVTSPSVPLRRRAPRTAARGDTTDRGHRAHQRQEFTVTAPTLAEVIATLDAAYPPHLAESWDSVGLVCGDPADVVERVVVAVDATAEVVDDAIASGADLLLVHHPLLLRGVDTVSAATPKGALVHRLIRAGCALFTAHTNADSADPGVSDALAAVLGVEVEGPIEPIPSDPVDKIVVYVPPGDAEPVRRAMFDAGAGALGEYRDCSWEVTGTGQFLPESGARPAVGEVGVLERLAEIRIEVVAPRRARGAVVAAMRGAHPYEEMAFGVFEQAGVPTARGLGRVGTVGETTLREFTERVSRALPRTTWGVRAAGDPDAPVRRVAVSGGAGDSLLGAVTRLGVDVFVTADLRHHPADEHLRAGGPALIDVAHWASEQPWCGQAKDVLDRAFADRGTTCTISALRTDPWTLGGHGCDTDSA</sequence>
<evidence type="ECO:0000313" key="8">
    <source>
        <dbReference type="Proteomes" id="UP000471120"/>
    </source>
</evidence>
<dbReference type="EMBL" id="QRCM01000001">
    <property type="protein sequence ID" value="TXG91461.1"/>
    <property type="molecule type" value="Genomic_DNA"/>
</dbReference>
<accession>A0A6P2CI79</accession>
<comment type="subunit">
    <text evidence="2">Homohexamer.</text>
</comment>
<organism evidence="7 8">
    <name type="scientific">Rhodococcus rhodnii</name>
    <dbReference type="NCBI Taxonomy" id="38312"/>
    <lineage>
        <taxon>Bacteria</taxon>
        <taxon>Bacillati</taxon>
        <taxon>Actinomycetota</taxon>
        <taxon>Actinomycetes</taxon>
        <taxon>Mycobacteriales</taxon>
        <taxon>Nocardiaceae</taxon>
        <taxon>Rhodococcus</taxon>
    </lineage>
</organism>
<dbReference type="Pfam" id="PF01784">
    <property type="entry name" value="DUF34_NIF3"/>
    <property type="match status" value="1"/>
</dbReference>
<reference evidence="7 8" key="1">
    <citation type="submission" date="2018-07" db="EMBL/GenBank/DDBJ databases">
        <title>Genome sequence of Rhodococcus rhodnii ATCC 35071 from Rhodnius prolixus.</title>
        <authorList>
            <person name="Patel V."/>
            <person name="Vogel K.J."/>
        </authorList>
    </citation>
    <scope>NUCLEOTIDE SEQUENCE [LARGE SCALE GENOMIC DNA]</scope>
    <source>
        <strain evidence="7 8">ATCC 35071</strain>
    </source>
</reference>
<dbReference type="InterPro" id="IPR002678">
    <property type="entry name" value="DUF34/NIF3"/>
</dbReference>
<protein>
    <recommendedName>
        <fullName evidence="3">GTP cyclohydrolase 1 type 2 homolog</fullName>
    </recommendedName>
</protein>
<evidence type="ECO:0000256" key="3">
    <source>
        <dbReference type="ARBA" id="ARBA00022112"/>
    </source>
</evidence>
<feature type="region of interest" description="Disordered" evidence="6">
    <location>
        <begin position="1"/>
        <end position="39"/>
    </location>
</feature>
<dbReference type="PANTHER" id="PTHR13799:SF14">
    <property type="entry name" value="GTP CYCLOHYDROLASE 1 TYPE 2 HOMOLOG"/>
    <property type="match status" value="1"/>
</dbReference>
<dbReference type="FunFam" id="3.40.1390.30:FF:000001">
    <property type="entry name" value="GTP cyclohydrolase 1 type 2"/>
    <property type="match status" value="1"/>
</dbReference>
<gene>
    <name evidence="7" type="ORF">DW322_16175</name>
</gene>
<dbReference type="Gene3D" id="3.40.1390.30">
    <property type="entry name" value="NIF3 (NGG1p interacting factor 3)-like"/>
    <property type="match status" value="1"/>
</dbReference>
<evidence type="ECO:0000256" key="5">
    <source>
        <dbReference type="PIRSR" id="PIRSR602678-1"/>
    </source>
</evidence>
<proteinExistence type="inferred from homology"/>
<comment type="caution">
    <text evidence="7">The sequence shown here is derived from an EMBL/GenBank/DDBJ whole genome shotgun (WGS) entry which is preliminary data.</text>
</comment>
<feature type="binding site" evidence="5">
    <location>
        <position position="382"/>
    </location>
    <ligand>
        <name>a divalent metal cation</name>
        <dbReference type="ChEBI" id="CHEBI:60240"/>
        <label>1</label>
    </ligand>
</feature>
<dbReference type="Gene3D" id="3.30.70.120">
    <property type="match status" value="1"/>
</dbReference>
<dbReference type="InterPro" id="IPR015867">
    <property type="entry name" value="N-reg_PII/ATP_PRibTrfase_C"/>
</dbReference>
<evidence type="ECO:0000256" key="1">
    <source>
        <dbReference type="ARBA" id="ARBA00006964"/>
    </source>
</evidence>
<dbReference type="GO" id="GO:0046872">
    <property type="term" value="F:metal ion binding"/>
    <property type="evidence" value="ECO:0007669"/>
    <property type="project" value="UniProtKB-KW"/>
</dbReference>
<dbReference type="AlphaFoldDB" id="A0A6P2CI79"/>
<feature type="binding site" evidence="5">
    <location>
        <position position="150"/>
    </location>
    <ligand>
        <name>a divalent metal cation</name>
        <dbReference type="ChEBI" id="CHEBI:60240"/>
        <label>1</label>
    </ligand>
</feature>
<evidence type="ECO:0000256" key="6">
    <source>
        <dbReference type="SAM" id="MobiDB-lite"/>
    </source>
</evidence>
<evidence type="ECO:0000313" key="7">
    <source>
        <dbReference type="EMBL" id="TXG91461.1"/>
    </source>
</evidence>
<dbReference type="GO" id="GO:0005737">
    <property type="term" value="C:cytoplasm"/>
    <property type="evidence" value="ECO:0007669"/>
    <property type="project" value="TreeGrafter"/>
</dbReference>